<keyword evidence="1" id="KW-0472">Membrane</keyword>
<name>A0A1F7ULM8_9BACT</name>
<organism evidence="2 3">
    <name type="scientific">Candidatus Uhrbacteria bacterium RIFCSPHIGHO2_12_FULL_60_25</name>
    <dbReference type="NCBI Taxonomy" id="1802399"/>
    <lineage>
        <taxon>Bacteria</taxon>
        <taxon>Candidatus Uhriibacteriota</taxon>
    </lineage>
</organism>
<comment type="caution">
    <text evidence="2">The sequence shown here is derived from an EMBL/GenBank/DDBJ whole genome shotgun (WGS) entry which is preliminary data.</text>
</comment>
<keyword evidence="1" id="KW-0812">Transmembrane</keyword>
<evidence type="ECO:0008006" key="4">
    <source>
        <dbReference type="Google" id="ProtNLM"/>
    </source>
</evidence>
<evidence type="ECO:0000313" key="2">
    <source>
        <dbReference type="EMBL" id="OGL79200.1"/>
    </source>
</evidence>
<dbReference type="EMBL" id="MGEH01000016">
    <property type="protein sequence ID" value="OGL79200.1"/>
    <property type="molecule type" value="Genomic_DNA"/>
</dbReference>
<evidence type="ECO:0000256" key="1">
    <source>
        <dbReference type="SAM" id="Phobius"/>
    </source>
</evidence>
<reference evidence="2 3" key="1">
    <citation type="journal article" date="2016" name="Nat. Commun.">
        <title>Thousands of microbial genomes shed light on interconnected biogeochemical processes in an aquifer system.</title>
        <authorList>
            <person name="Anantharaman K."/>
            <person name="Brown C.T."/>
            <person name="Hug L.A."/>
            <person name="Sharon I."/>
            <person name="Castelle C.J."/>
            <person name="Probst A.J."/>
            <person name="Thomas B.C."/>
            <person name="Singh A."/>
            <person name="Wilkins M.J."/>
            <person name="Karaoz U."/>
            <person name="Brodie E.L."/>
            <person name="Williams K.H."/>
            <person name="Hubbard S.S."/>
            <person name="Banfield J.F."/>
        </authorList>
    </citation>
    <scope>NUCLEOTIDE SEQUENCE [LARGE SCALE GENOMIC DNA]</scope>
</reference>
<accession>A0A1F7ULM8</accession>
<sequence>MSVNARGNILPLALVIMSSILLAGIGLGIVVLDSIRRSADTDASMVAYYAADAGIERQLYDLRKKNATIPSLAALNASYGNGSSWVAQSSGFLQTLAKNFSTISKGDFQFVDLFDPDNVGLAGGVTRVDWSWEAGSDCGGGPPEVELGYAKWLSGGSVLPQDFTIVRGLTSPQVTTLDPTKGYRLRFRPKGCAAANLKAEVSPGVAYAPMAFPGDITIGSTGAYKKTTQAISVQAPRQDILSGVFSYVIFSECQLIKDPTNPAPPCP</sequence>
<dbReference type="Proteomes" id="UP000176603">
    <property type="component" value="Unassembled WGS sequence"/>
</dbReference>
<proteinExistence type="predicted"/>
<protein>
    <recommendedName>
        <fullName evidence="4">Type 4 fimbrial biogenesis protein PilX N-terminal domain-containing protein</fullName>
    </recommendedName>
</protein>
<keyword evidence="1" id="KW-1133">Transmembrane helix</keyword>
<evidence type="ECO:0000313" key="3">
    <source>
        <dbReference type="Proteomes" id="UP000176603"/>
    </source>
</evidence>
<gene>
    <name evidence="2" type="ORF">A3E39_04830</name>
</gene>
<feature type="transmembrane region" description="Helical" evidence="1">
    <location>
        <begin position="12"/>
        <end position="32"/>
    </location>
</feature>
<dbReference type="AlphaFoldDB" id="A0A1F7ULM8"/>
<dbReference type="STRING" id="1802399.A3E39_04830"/>